<feature type="compositionally biased region" description="Polar residues" evidence="1">
    <location>
        <begin position="41"/>
        <end position="54"/>
    </location>
</feature>
<feature type="compositionally biased region" description="Polar residues" evidence="1">
    <location>
        <begin position="1"/>
        <end position="11"/>
    </location>
</feature>
<organism evidence="2 3">
    <name type="scientific">Rickenella mellea</name>
    <dbReference type="NCBI Taxonomy" id="50990"/>
    <lineage>
        <taxon>Eukaryota</taxon>
        <taxon>Fungi</taxon>
        <taxon>Dikarya</taxon>
        <taxon>Basidiomycota</taxon>
        <taxon>Agaricomycotina</taxon>
        <taxon>Agaricomycetes</taxon>
        <taxon>Hymenochaetales</taxon>
        <taxon>Rickenellaceae</taxon>
        <taxon>Rickenella</taxon>
    </lineage>
</organism>
<dbReference type="Proteomes" id="UP000294933">
    <property type="component" value="Unassembled WGS sequence"/>
</dbReference>
<keyword evidence="3" id="KW-1185">Reference proteome</keyword>
<feature type="region of interest" description="Disordered" evidence="1">
    <location>
        <begin position="1"/>
        <end position="61"/>
    </location>
</feature>
<evidence type="ECO:0000313" key="2">
    <source>
        <dbReference type="EMBL" id="TDL17947.1"/>
    </source>
</evidence>
<sequence length="61" mass="6631">MGESANNPSTTKKLHHPEEKKIRHPKEGHSNPHRADPHLNAQRTLAGSPTQPNTDGFCAGV</sequence>
<feature type="compositionally biased region" description="Basic and acidic residues" evidence="1">
    <location>
        <begin position="16"/>
        <end position="37"/>
    </location>
</feature>
<dbReference type="AlphaFoldDB" id="A0A4Y7PR78"/>
<name>A0A4Y7PR78_9AGAM</name>
<proteinExistence type="predicted"/>
<evidence type="ECO:0000313" key="3">
    <source>
        <dbReference type="Proteomes" id="UP000294933"/>
    </source>
</evidence>
<dbReference type="EMBL" id="ML170214">
    <property type="protein sequence ID" value="TDL17947.1"/>
    <property type="molecule type" value="Genomic_DNA"/>
</dbReference>
<reference evidence="2 3" key="1">
    <citation type="submission" date="2018-06" db="EMBL/GenBank/DDBJ databases">
        <title>A transcriptomic atlas of mushroom development highlights an independent origin of complex multicellularity.</title>
        <authorList>
            <consortium name="DOE Joint Genome Institute"/>
            <person name="Krizsan K."/>
            <person name="Almasi E."/>
            <person name="Merenyi Z."/>
            <person name="Sahu N."/>
            <person name="Viragh M."/>
            <person name="Koszo T."/>
            <person name="Mondo S."/>
            <person name="Kiss B."/>
            <person name="Balint B."/>
            <person name="Kues U."/>
            <person name="Barry K."/>
            <person name="Hegedus J.C."/>
            <person name="Henrissat B."/>
            <person name="Johnson J."/>
            <person name="Lipzen A."/>
            <person name="Ohm R."/>
            <person name="Nagy I."/>
            <person name="Pangilinan J."/>
            <person name="Yan J."/>
            <person name="Xiong Y."/>
            <person name="Grigoriev I.V."/>
            <person name="Hibbett D.S."/>
            <person name="Nagy L.G."/>
        </authorList>
    </citation>
    <scope>NUCLEOTIDE SEQUENCE [LARGE SCALE GENOMIC DNA]</scope>
    <source>
        <strain evidence="2 3">SZMC22713</strain>
    </source>
</reference>
<protein>
    <submittedName>
        <fullName evidence="2">Uncharacterized protein</fullName>
    </submittedName>
</protein>
<accession>A0A4Y7PR78</accession>
<evidence type="ECO:0000256" key="1">
    <source>
        <dbReference type="SAM" id="MobiDB-lite"/>
    </source>
</evidence>
<gene>
    <name evidence="2" type="ORF">BD410DRAFT_793822</name>
</gene>
<dbReference type="VEuPathDB" id="FungiDB:BD410DRAFT_793822"/>